<organism evidence="1 2">
    <name type="scientific">Acropora cervicornis</name>
    <name type="common">Staghorn coral</name>
    <dbReference type="NCBI Taxonomy" id="6130"/>
    <lineage>
        <taxon>Eukaryota</taxon>
        <taxon>Metazoa</taxon>
        <taxon>Cnidaria</taxon>
        <taxon>Anthozoa</taxon>
        <taxon>Hexacorallia</taxon>
        <taxon>Scleractinia</taxon>
        <taxon>Astrocoeniina</taxon>
        <taxon>Acroporidae</taxon>
        <taxon>Acropora</taxon>
    </lineage>
</organism>
<protein>
    <submittedName>
        <fullName evidence="1">Uncharacterized protein</fullName>
    </submittedName>
</protein>
<reference evidence="1" key="1">
    <citation type="journal article" date="2023" name="G3 (Bethesda)">
        <title>Whole genome assembly and annotation of the endangered Caribbean coral Acropora cervicornis.</title>
        <authorList>
            <person name="Selwyn J.D."/>
            <person name="Vollmer S.V."/>
        </authorList>
    </citation>
    <scope>NUCLEOTIDE SEQUENCE</scope>
    <source>
        <strain evidence="1">K2</strain>
    </source>
</reference>
<sequence>MMEAENNETKKKSIMVWTESKDLSLLRTIAAEGIFVNTKAGSRERGAAWLNVASALVAESLTVTARSVRDRYHILAKK</sequence>
<evidence type="ECO:0000313" key="1">
    <source>
        <dbReference type="EMBL" id="KAK2562727.1"/>
    </source>
</evidence>
<name>A0AAD9V6D0_ACRCE</name>
<dbReference type="EMBL" id="JARQWQ010000028">
    <property type="protein sequence ID" value="KAK2562727.1"/>
    <property type="molecule type" value="Genomic_DNA"/>
</dbReference>
<dbReference type="AlphaFoldDB" id="A0AAD9V6D0"/>
<keyword evidence="2" id="KW-1185">Reference proteome</keyword>
<evidence type="ECO:0000313" key="2">
    <source>
        <dbReference type="Proteomes" id="UP001249851"/>
    </source>
</evidence>
<dbReference type="Proteomes" id="UP001249851">
    <property type="component" value="Unassembled WGS sequence"/>
</dbReference>
<accession>A0AAD9V6D0</accession>
<comment type="caution">
    <text evidence="1">The sequence shown here is derived from an EMBL/GenBank/DDBJ whole genome shotgun (WGS) entry which is preliminary data.</text>
</comment>
<proteinExistence type="predicted"/>
<reference evidence="1" key="2">
    <citation type="journal article" date="2023" name="Science">
        <title>Genomic signatures of disease resistance in endangered staghorn corals.</title>
        <authorList>
            <person name="Vollmer S.V."/>
            <person name="Selwyn J.D."/>
            <person name="Despard B.A."/>
            <person name="Roesel C.L."/>
        </authorList>
    </citation>
    <scope>NUCLEOTIDE SEQUENCE</scope>
    <source>
        <strain evidence="1">K2</strain>
    </source>
</reference>
<gene>
    <name evidence="1" type="ORF">P5673_014443</name>
</gene>